<protein>
    <submittedName>
        <fullName evidence="2">Uncharacterized protein</fullName>
    </submittedName>
</protein>
<dbReference type="Proteomes" id="UP000887565">
    <property type="component" value="Unplaced"/>
</dbReference>
<sequence>MKKENENKKGIEAFFVDILAIYPSGLVIINGIQMDTINYIKAKRSIKITSTEIKATKAYK</sequence>
<organism evidence="1 2">
    <name type="scientific">Romanomermis culicivorax</name>
    <name type="common">Nematode worm</name>
    <dbReference type="NCBI Taxonomy" id="13658"/>
    <lineage>
        <taxon>Eukaryota</taxon>
        <taxon>Metazoa</taxon>
        <taxon>Ecdysozoa</taxon>
        <taxon>Nematoda</taxon>
        <taxon>Enoplea</taxon>
        <taxon>Dorylaimia</taxon>
        <taxon>Mermithida</taxon>
        <taxon>Mermithoidea</taxon>
        <taxon>Mermithidae</taxon>
        <taxon>Romanomermis</taxon>
    </lineage>
</organism>
<dbReference type="AlphaFoldDB" id="A0A915KVE4"/>
<name>A0A915KVE4_ROMCU</name>
<dbReference type="WBParaSite" id="nRc.2.0.1.t42117-RA">
    <property type="protein sequence ID" value="nRc.2.0.1.t42117-RA"/>
    <property type="gene ID" value="nRc.2.0.1.g42117"/>
</dbReference>
<accession>A0A915KVE4</accession>
<evidence type="ECO:0000313" key="2">
    <source>
        <dbReference type="WBParaSite" id="nRc.2.0.1.t42117-RA"/>
    </source>
</evidence>
<reference evidence="2" key="1">
    <citation type="submission" date="2022-11" db="UniProtKB">
        <authorList>
            <consortium name="WormBaseParasite"/>
        </authorList>
    </citation>
    <scope>IDENTIFICATION</scope>
</reference>
<proteinExistence type="predicted"/>
<keyword evidence="1" id="KW-1185">Reference proteome</keyword>
<evidence type="ECO:0000313" key="1">
    <source>
        <dbReference type="Proteomes" id="UP000887565"/>
    </source>
</evidence>